<name>A0A9P5YR07_9AGAR</name>
<protein>
    <submittedName>
        <fullName evidence="1">Uncharacterized protein</fullName>
    </submittedName>
</protein>
<comment type="caution">
    <text evidence="1">The sequence shown here is derived from an EMBL/GenBank/DDBJ whole genome shotgun (WGS) entry which is preliminary data.</text>
</comment>
<reference evidence="1" key="1">
    <citation type="submission" date="2020-11" db="EMBL/GenBank/DDBJ databases">
        <authorList>
            <consortium name="DOE Joint Genome Institute"/>
            <person name="Ahrendt S."/>
            <person name="Riley R."/>
            <person name="Andreopoulos W."/>
            <person name="Labutti K."/>
            <person name="Pangilinan J."/>
            <person name="Ruiz-Duenas F.J."/>
            <person name="Barrasa J.M."/>
            <person name="Sanchez-Garcia M."/>
            <person name="Camarero S."/>
            <person name="Miyauchi S."/>
            <person name="Serrano A."/>
            <person name="Linde D."/>
            <person name="Babiker R."/>
            <person name="Drula E."/>
            <person name="Ayuso-Fernandez I."/>
            <person name="Pacheco R."/>
            <person name="Padilla G."/>
            <person name="Ferreira P."/>
            <person name="Barriuso J."/>
            <person name="Kellner H."/>
            <person name="Castanera R."/>
            <person name="Alfaro M."/>
            <person name="Ramirez L."/>
            <person name="Pisabarro A.G."/>
            <person name="Kuo A."/>
            <person name="Tritt A."/>
            <person name="Lipzen A."/>
            <person name="He G."/>
            <person name="Yan M."/>
            <person name="Ng V."/>
            <person name="Cullen D."/>
            <person name="Martin F."/>
            <person name="Rosso M.-N."/>
            <person name="Henrissat B."/>
            <person name="Hibbett D."/>
            <person name="Martinez A.T."/>
            <person name="Grigoriev I.V."/>
        </authorList>
    </citation>
    <scope>NUCLEOTIDE SEQUENCE</scope>
    <source>
        <strain evidence="1">CIRM-BRFM 674</strain>
    </source>
</reference>
<dbReference type="Proteomes" id="UP000807469">
    <property type="component" value="Unassembled WGS sequence"/>
</dbReference>
<gene>
    <name evidence="1" type="ORF">BDN70DRAFT_817740</name>
</gene>
<dbReference type="Pfam" id="PF18759">
    <property type="entry name" value="Plavaka"/>
    <property type="match status" value="1"/>
</dbReference>
<sequence>MQEIYLRKRFFSCCCYWLTGVPCDQFGIPLPDGSAPPQRTTADPTDWSPFTTRIAFETADFLFRRAQMPQAQIDELMSFWAATLSKHNDSPPFSNHSDMLSTIDSSTLGNVPWQSFTVSYSGKKPDRDVPEWMNTEFVVWYRDPYEVIKQMLDNPDFDGEFDYAAYREYGDDNQRKYKDFMSGDWAWRQSDIIAKDPTTKGSVFVPAIFGSDKTTVSVATGQNEYYPLYLSIGNIHNATRRAHCNSVLFHSSLSYILQSLRPGMTEPEIMRFPDGHYRRTIFGLGPYIADYPEQALLACIVNNWCPKCTAPADDLDSGALPRTREFSDVQAENLELGEAWDAYGLVADIVVCTIFQL</sequence>
<proteinExistence type="predicted"/>
<keyword evidence="2" id="KW-1185">Reference proteome</keyword>
<dbReference type="AlphaFoldDB" id="A0A9P5YR07"/>
<dbReference type="EMBL" id="MU155471">
    <property type="protein sequence ID" value="KAF9473084.1"/>
    <property type="molecule type" value="Genomic_DNA"/>
</dbReference>
<accession>A0A9P5YR07</accession>
<dbReference type="InterPro" id="IPR041078">
    <property type="entry name" value="Plavaka"/>
</dbReference>
<evidence type="ECO:0000313" key="1">
    <source>
        <dbReference type="EMBL" id="KAF9473084.1"/>
    </source>
</evidence>
<organism evidence="1 2">
    <name type="scientific">Pholiota conissans</name>
    <dbReference type="NCBI Taxonomy" id="109636"/>
    <lineage>
        <taxon>Eukaryota</taxon>
        <taxon>Fungi</taxon>
        <taxon>Dikarya</taxon>
        <taxon>Basidiomycota</taxon>
        <taxon>Agaricomycotina</taxon>
        <taxon>Agaricomycetes</taxon>
        <taxon>Agaricomycetidae</taxon>
        <taxon>Agaricales</taxon>
        <taxon>Agaricineae</taxon>
        <taxon>Strophariaceae</taxon>
        <taxon>Pholiota</taxon>
    </lineage>
</organism>
<evidence type="ECO:0000313" key="2">
    <source>
        <dbReference type="Proteomes" id="UP000807469"/>
    </source>
</evidence>
<dbReference type="OrthoDB" id="3199698at2759"/>